<organism evidence="3 4">
    <name type="scientific">Macrostomum lignano</name>
    <dbReference type="NCBI Taxonomy" id="282301"/>
    <lineage>
        <taxon>Eukaryota</taxon>
        <taxon>Metazoa</taxon>
        <taxon>Spiralia</taxon>
        <taxon>Lophotrochozoa</taxon>
        <taxon>Platyhelminthes</taxon>
        <taxon>Rhabditophora</taxon>
        <taxon>Macrostomorpha</taxon>
        <taxon>Macrostomida</taxon>
        <taxon>Macrostomidae</taxon>
        <taxon>Macrostomum</taxon>
    </lineage>
</organism>
<reference evidence="4" key="1">
    <citation type="submission" date="2016-11" db="UniProtKB">
        <authorList>
            <consortium name="WormBaseParasite"/>
        </authorList>
    </citation>
    <scope>IDENTIFICATION</scope>
</reference>
<proteinExistence type="predicted"/>
<dbReference type="WBParaSite" id="maker-unitig_34924-snap-gene-0.1-mRNA-1">
    <property type="protein sequence ID" value="maker-unitig_34924-snap-gene-0.1-mRNA-1"/>
    <property type="gene ID" value="maker-unitig_34924-snap-gene-0.1"/>
</dbReference>
<keyword evidence="3" id="KW-1185">Reference proteome</keyword>
<feature type="compositionally biased region" description="Low complexity" evidence="2">
    <location>
        <begin position="77"/>
        <end position="94"/>
    </location>
</feature>
<evidence type="ECO:0000313" key="3">
    <source>
        <dbReference type="Proteomes" id="UP000095280"/>
    </source>
</evidence>
<name>A0A1I8FIY4_9PLAT</name>
<keyword evidence="1" id="KW-0175">Coiled coil</keyword>
<sequence>LRDELVAGQAKLDAKETELNELRQQIANKEAENAEKISFAPRATISGYILFKPTKSESDKLKERLNVRKKTSQLIQASENRATAAEAEAESAGFESRRNLEAAENNRLAERAKAQRELEAEMAKVASLHLDNAKLQDKSSSSSCRRRRRRRVCRQELRLARRHPPL</sequence>
<feature type="coiled-coil region" evidence="1">
    <location>
        <begin position="5"/>
        <end position="32"/>
    </location>
</feature>
<evidence type="ECO:0000256" key="2">
    <source>
        <dbReference type="SAM" id="MobiDB-lite"/>
    </source>
</evidence>
<feature type="region of interest" description="Disordered" evidence="2">
    <location>
        <begin position="130"/>
        <end position="150"/>
    </location>
</feature>
<dbReference type="Proteomes" id="UP000095280">
    <property type="component" value="Unplaced"/>
</dbReference>
<evidence type="ECO:0000313" key="4">
    <source>
        <dbReference type="WBParaSite" id="maker-unitig_34924-snap-gene-0.1-mRNA-1"/>
    </source>
</evidence>
<accession>A0A1I8FIY4</accession>
<evidence type="ECO:0000256" key="1">
    <source>
        <dbReference type="SAM" id="Coils"/>
    </source>
</evidence>
<protein>
    <submittedName>
        <fullName evidence="4">Myosin_tail_1 domain-containing protein</fullName>
    </submittedName>
</protein>
<feature type="region of interest" description="Disordered" evidence="2">
    <location>
        <begin position="75"/>
        <end position="98"/>
    </location>
</feature>
<dbReference type="AlphaFoldDB" id="A0A1I8FIY4"/>